<evidence type="ECO:0000313" key="5">
    <source>
        <dbReference type="Proteomes" id="UP000052258"/>
    </source>
</evidence>
<dbReference type="EMBL" id="AZHO01000014">
    <property type="protein sequence ID" value="KMT59714.1"/>
    <property type="molecule type" value="Genomic_DNA"/>
</dbReference>
<dbReference type="AlphaFoldDB" id="A0A0J8GFE2"/>
<dbReference type="GO" id="GO:0140643">
    <property type="term" value="F:hydroxymethylglutaryl-CoA reductase (NADH) activity"/>
    <property type="evidence" value="ECO:0007669"/>
    <property type="project" value="UniProtKB-EC"/>
</dbReference>
<dbReference type="Gene3D" id="1.10.8.660">
    <property type="match status" value="1"/>
</dbReference>
<dbReference type="RefSeq" id="WP_007476045.1">
    <property type="nucleotide sequence ID" value="NZ_KQ130615.1"/>
</dbReference>
<dbReference type="GO" id="GO:0015936">
    <property type="term" value="P:coenzyme A metabolic process"/>
    <property type="evidence" value="ECO:0007669"/>
    <property type="project" value="InterPro"/>
</dbReference>
<dbReference type="InterPro" id="IPR002202">
    <property type="entry name" value="HMG_CoA_Rdtase"/>
</dbReference>
<dbReference type="PANTHER" id="PTHR10572">
    <property type="entry name" value="3-HYDROXY-3-METHYLGLUTARYL-COENZYME A REDUCTASE"/>
    <property type="match status" value="1"/>
</dbReference>
<dbReference type="InterPro" id="IPR009029">
    <property type="entry name" value="HMG_CoA_Rdtase_sub-bd_dom_sf"/>
</dbReference>
<reference evidence="4 5" key="1">
    <citation type="journal article" date="2015" name="Genome Biol. Evol.">
        <title>Comparative Genomics of Listeria Sensu Lato: Genus-Wide Differences in Evolutionary Dynamics and the Progressive Gain of Complex, Potentially Pathogenicity-Related Traits through Lateral Gene Transfer.</title>
        <authorList>
            <person name="Chiara M."/>
            <person name="Caruso M."/>
            <person name="D'Erchia A.M."/>
            <person name="Manzari C."/>
            <person name="Fraccalvieri R."/>
            <person name="Goffredo E."/>
            <person name="Latorre L."/>
            <person name="Miccolupo A."/>
            <person name="Padalino I."/>
            <person name="Santagada G."/>
            <person name="Chiocco D."/>
            <person name="Pesole G."/>
            <person name="Horner D.S."/>
            <person name="Parisi A."/>
        </authorList>
    </citation>
    <scope>NUCLEOTIDE SEQUENCE [LARGE SCALE GENOMIC DNA]</scope>
    <source>
        <strain evidence="4 5">1991</strain>
    </source>
</reference>
<evidence type="ECO:0000313" key="4">
    <source>
        <dbReference type="EMBL" id="KMT59714.1"/>
    </source>
</evidence>
<dbReference type="NCBIfam" id="TIGR00532">
    <property type="entry name" value="HMG_CoA_R_NAD"/>
    <property type="match status" value="1"/>
</dbReference>
<dbReference type="InterPro" id="IPR004553">
    <property type="entry name" value="HMG_CoA_Rdtase_bac-typ"/>
</dbReference>
<evidence type="ECO:0000256" key="2">
    <source>
        <dbReference type="ARBA" id="ARBA00023002"/>
    </source>
</evidence>
<evidence type="ECO:0000256" key="1">
    <source>
        <dbReference type="ARBA" id="ARBA00007661"/>
    </source>
</evidence>
<name>A0A0J8GFE2_9LIST</name>
<evidence type="ECO:0000256" key="3">
    <source>
        <dbReference type="RuleBase" id="RU361219"/>
    </source>
</evidence>
<keyword evidence="5" id="KW-1185">Reference proteome</keyword>
<dbReference type="PATRIC" id="fig|1430899.3.peg.1440"/>
<dbReference type="PROSITE" id="PS01192">
    <property type="entry name" value="HMG_COA_REDUCTASE_3"/>
    <property type="match status" value="1"/>
</dbReference>
<gene>
    <name evidence="4" type="ORF">X560_1243</name>
</gene>
<dbReference type="SUPFAM" id="SSF55035">
    <property type="entry name" value="NAD-binding domain of HMG-CoA reductase"/>
    <property type="match status" value="1"/>
</dbReference>
<dbReference type="InterPro" id="IPR023076">
    <property type="entry name" value="HMG_CoA_Rdtase_CS"/>
</dbReference>
<dbReference type="EC" id="1.1.1.88" evidence="3"/>
<dbReference type="PROSITE" id="PS50065">
    <property type="entry name" value="HMG_COA_REDUCTASE_4"/>
    <property type="match status" value="1"/>
</dbReference>
<comment type="similarity">
    <text evidence="1 3">Belongs to the HMG-CoA reductase family.</text>
</comment>
<keyword evidence="2 3" id="KW-0560">Oxidoreductase</keyword>
<dbReference type="CDD" id="cd00644">
    <property type="entry name" value="HMG-CoA_reductase_classII"/>
    <property type="match status" value="1"/>
</dbReference>
<protein>
    <recommendedName>
        <fullName evidence="3">3-hydroxy-3-methylglutaryl coenzyme A reductase</fullName>
        <shortName evidence="3">HMG-CoA reductase</shortName>
        <ecNumber evidence="3">1.1.1.88</ecNumber>
    </recommendedName>
</protein>
<organism evidence="4 5">
    <name type="scientific">Listeria fleischmannii 1991</name>
    <dbReference type="NCBI Taxonomy" id="1430899"/>
    <lineage>
        <taxon>Bacteria</taxon>
        <taxon>Bacillati</taxon>
        <taxon>Bacillota</taxon>
        <taxon>Bacilli</taxon>
        <taxon>Bacillales</taxon>
        <taxon>Listeriaceae</taxon>
        <taxon>Listeria</taxon>
    </lineage>
</organism>
<comment type="catalytic activity">
    <reaction evidence="3">
        <text>(R)-mevalonate + 2 NAD(+) + CoA = (3S)-3-hydroxy-3-methylglutaryl-CoA + 2 NADH + 2 H(+)</text>
        <dbReference type="Rhea" id="RHEA:14833"/>
        <dbReference type="ChEBI" id="CHEBI:15378"/>
        <dbReference type="ChEBI" id="CHEBI:36464"/>
        <dbReference type="ChEBI" id="CHEBI:43074"/>
        <dbReference type="ChEBI" id="CHEBI:57287"/>
        <dbReference type="ChEBI" id="CHEBI:57540"/>
        <dbReference type="ChEBI" id="CHEBI:57945"/>
        <dbReference type="EC" id="1.1.1.88"/>
    </reaction>
</comment>
<proteinExistence type="inferred from homology"/>
<dbReference type="OrthoDB" id="9764892at2"/>
<sequence length="420" mass="45321">MFEGYYKKSRSERLQILRDYAGLTDAELAILNHEGALPFETANHMVENMISTFQVPLGLGLNMVVNGKKYAVPMATEEPSVIAAMSSASKLIAQSGGLKATSSGRLMVGQMAVYGVLNFERAKQTIIEHQTFLLDVANAAYPSLLKRGGGARELIVREVETTEEKIFVVHLHVETLEAMGANMINTMVEALCPDIERLTGGTAEMKILSNLTDQATATATCTIPTNLLFTKNRSGEEVRDRIVRAFAFSDADIYRAATHNKGIMNGIDAVLLAFGNDVRSIEASAHAFTARDGRYRPMSRWSVNARGDLVGELTLPMPVATVGGSIAISPLATLAKKIAKVENAEELAMLAVSVGLAQNLAALKALVTEGIQRGHMTLQAKSTAISAGAKGEEIERVAEKMLETGQINLSEAKKIIEEER</sequence>
<dbReference type="Pfam" id="PF00368">
    <property type="entry name" value="HMG-CoA_red"/>
    <property type="match status" value="1"/>
</dbReference>
<dbReference type="GO" id="GO:0004420">
    <property type="term" value="F:hydroxymethylglutaryl-CoA reductase (NADPH) activity"/>
    <property type="evidence" value="ECO:0007669"/>
    <property type="project" value="InterPro"/>
</dbReference>
<comment type="caution">
    <text evidence="4">The sequence shown here is derived from an EMBL/GenBank/DDBJ whole genome shotgun (WGS) entry which is preliminary data.</text>
</comment>
<dbReference type="InterPro" id="IPR009023">
    <property type="entry name" value="HMG_CoA_Rdtase_NAD(P)-bd_sf"/>
</dbReference>
<dbReference type="Gene3D" id="3.90.770.10">
    <property type="entry name" value="3-hydroxy-3-methylglutaryl-coenzyme A Reductase, Chain A, domain 2"/>
    <property type="match status" value="2"/>
</dbReference>
<dbReference type="PRINTS" id="PR00071">
    <property type="entry name" value="HMGCOARDTASE"/>
</dbReference>
<dbReference type="PANTHER" id="PTHR10572:SF24">
    <property type="entry name" value="3-HYDROXY-3-METHYLGLUTARYL-COENZYME A REDUCTASE"/>
    <property type="match status" value="1"/>
</dbReference>
<dbReference type="SUPFAM" id="SSF56542">
    <property type="entry name" value="Substrate-binding domain of HMG-CoA reductase"/>
    <property type="match status" value="1"/>
</dbReference>
<accession>A0A0J8GFE2</accession>
<dbReference type="InterPro" id="IPR023074">
    <property type="entry name" value="HMG_CoA_Rdtase_cat_sf"/>
</dbReference>
<keyword evidence="3" id="KW-0520">NAD</keyword>
<dbReference type="Proteomes" id="UP000052258">
    <property type="component" value="Unassembled WGS sequence"/>
</dbReference>
<dbReference type="UniPathway" id="UPA00257">
    <property type="reaction ID" value="UER00367"/>
</dbReference>
<comment type="pathway">
    <text evidence="3">Metabolic intermediate metabolism; (R)-mevalonate degradation; (S)-3-hydroxy-3-methylglutaryl-CoA from (R)-mevalonate: step 1/1.</text>
</comment>